<dbReference type="NCBIfam" id="TIGR00077">
    <property type="entry name" value="lspA"/>
    <property type="match status" value="1"/>
</dbReference>
<protein>
    <recommendedName>
        <fullName evidence="9">Lipoprotein signal peptidase</fullName>
        <ecNumber evidence="9">3.4.23.36</ecNumber>
    </recommendedName>
    <alternativeName>
        <fullName evidence="9">Prolipoprotein signal peptidase</fullName>
    </alternativeName>
    <alternativeName>
        <fullName evidence="9">Signal peptidase II</fullName>
        <shortName evidence="9">SPase II</shortName>
    </alternativeName>
</protein>
<dbReference type="EC" id="3.4.23.36" evidence="9"/>
<comment type="similarity">
    <text evidence="1 9 10">Belongs to the peptidase A8 family.</text>
</comment>
<dbReference type="PANTHER" id="PTHR33695:SF1">
    <property type="entry name" value="LIPOPROTEIN SIGNAL PEPTIDASE"/>
    <property type="match status" value="1"/>
</dbReference>
<evidence type="ECO:0000256" key="5">
    <source>
        <dbReference type="ARBA" id="ARBA00022750"/>
    </source>
</evidence>
<comment type="caution">
    <text evidence="9">Lacks conserved residue(s) required for the propagation of feature annotation.</text>
</comment>
<dbReference type="GO" id="GO:0004190">
    <property type="term" value="F:aspartic-type endopeptidase activity"/>
    <property type="evidence" value="ECO:0007669"/>
    <property type="project" value="UniProtKB-UniRule"/>
</dbReference>
<gene>
    <name evidence="9" type="primary">lspA</name>
    <name evidence="11" type="ORF">SAMN02910377_01417</name>
</gene>
<evidence type="ECO:0000313" key="12">
    <source>
        <dbReference type="Proteomes" id="UP000182321"/>
    </source>
</evidence>
<comment type="subcellular location">
    <subcellularLocation>
        <location evidence="9">Cell membrane</location>
        <topology evidence="9">Multi-pass membrane protein</topology>
    </subcellularLocation>
</comment>
<keyword evidence="6 9" id="KW-0378">Hydrolase</keyword>
<feature type="transmembrane region" description="Helical" evidence="9">
    <location>
        <begin position="134"/>
        <end position="158"/>
    </location>
</feature>
<evidence type="ECO:0000256" key="6">
    <source>
        <dbReference type="ARBA" id="ARBA00022801"/>
    </source>
</evidence>
<evidence type="ECO:0000256" key="1">
    <source>
        <dbReference type="ARBA" id="ARBA00006139"/>
    </source>
</evidence>
<dbReference type="UniPathway" id="UPA00665"/>
<keyword evidence="5 9" id="KW-0064">Aspartyl protease</keyword>
<keyword evidence="2 9" id="KW-1003">Cell membrane</keyword>
<comment type="function">
    <text evidence="9">This protein specifically catalyzes the removal of signal peptides from prolipoproteins.</text>
</comment>
<dbReference type="AlphaFoldDB" id="A0A1H7IN44"/>
<evidence type="ECO:0000256" key="4">
    <source>
        <dbReference type="ARBA" id="ARBA00022692"/>
    </source>
</evidence>
<organism evidence="11 12">
    <name type="scientific">Pseudobutyrivibrio ruminis</name>
    <dbReference type="NCBI Taxonomy" id="46206"/>
    <lineage>
        <taxon>Bacteria</taxon>
        <taxon>Bacillati</taxon>
        <taxon>Bacillota</taxon>
        <taxon>Clostridia</taxon>
        <taxon>Lachnospirales</taxon>
        <taxon>Lachnospiraceae</taxon>
        <taxon>Pseudobutyrivibrio</taxon>
    </lineage>
</organism>
<evidence type="ECO:0000256" key="2">
    <source>
        <dbReference type="ARBA" id="ARBA00022475"/>
    </source>
</evidence>
<reference evidence="12" key="1">
    <citation type="submission" date="2016-10" db="EMBL/GenBank/DDBJ databases">
        <authorList>
            <person name="Varghese N."/>
        </authorList>
    </citation>
    <scope>NUCLEOTIDE SEQUENCE [LARGE SCALE GENOMIC DNA]</scope>
    <source>
        <strain evidence="12">ACV-9</strain>
    </source>
</reference>
<accession>A0A1H7IN44</accession>
<feature type="active site" evidence="9">
    <location>
        <position position="124"/>
    </location>
</feature>
<sequence>MFYKYKKSVSLLYSLILTVLLIALDQFTKVLAVRHLMNKADIILIPNVLQLHYLENTGAAFSILEGKQIVFAIITPILLVALCYILVKIPQTKKYQALDYIIVFLVAGAIGNYIDRIMNNYVVDFIYFSLINFPVFNVADCYVTVSVILLLILIMWYYTDEDLDDIKKGLKITKNG</sequence>
<feature type="active site" evidence="9">
    <location>
        <position position="140"/>
    </location>
</feature>
<evidence type="ECO:0000256" key="8">
    <source>
        <dbReference type="ARBA" id="ARBA00023136"/>
    </source>
</evidence>
<dbReference type="GO" id="GO:0006508">
    <property type="term" value="P:proteolysis"/>
    <property type="evidence" value="ECO:0007669"/>
    <property type="project" value="UniProtKB-KW"/>
</dbReference>
<evidence type="ECO:0000256" key="10">
    <source>
        <dbReference type="RuleBase" id="RU004181"/>
    </source>
</evidence>
<dbReference type="GO" id="GO:0005886">
    <property type="term" value="C:plasma membrane"/>
    <property type="evidence" value="ECO:0007669"/>
    <property type="project" value="UniProtKB-SubCell"/>
</dbReference>
<dbReference type="PRINTS" id="PR00781">
    <property type="entry name" value="LIPOSIGPTASE"/>
</dbReference>
<proteinExistence type="inferred from homology"/>
<dbReference type="RefSeq" id="WP_074790539.1">
    <property type="nucleotide sequence ID" value="NZ_FNZX01000007.1"/>
</dbReference>
<dbReference type="EMBL" id="FNZX01000007">
    <property type="protein sequence ID" value="SEK62990.1"/>
    <property type="molecule type" value="Genomic_DNA"/>
</dbReference>
<keyword evidence="4 9" id="KW-0812">Transmembrane</keyword>
<feature type="transmembrane region" description="Helical" evidence="9">
    <location>
        <begin position="69"/>
        <end position="87"/>
    </location>
</feature>
<dbReference type="Pfam" id="PF01252">
    <property type="entry name" value="Peptidase_A8"/>
    <property type="match status" value="1"/>
</dbReference>
<dbReference type="Proteomes" id="UP000182321">
    <property type="component" value="Unassembled WGS sequence"/>
</dbReference>
<feature type="transmembrane region" description="Helical" evidence="9">
    <location>
        <begin position="97"/>
        <end position="114"/>
    </location>
</feature>
<dbReference type="PANTHER" id="PTHR33695">
    <property type="entry name" value="LIPOPROTEIN SIGNAL PEPTIDASE"/>
    <property type="match status" value="1"/>
</dbReference>
<keyword evidence="12" id="KW-1185">Reference proteome</keyword>
<dbReference type="InterPro" id="IPR001872">
    <property type="entry name" value="Peptidase_A8"/>
</dbReference>
<keyword evidence="3 9" id="KW-0645">Protease</keyword>
<evidence type="ECO:0000313" key="11">
    <source>
        <dbReference type="EMBL" id="SEK62990.1"/>
    </source>
</evidence>
<evidence type="ECO:0000256" key="9">
    <source>
        <dbReference type="HAMAP-Rule" id="MF_00161"/>
    </source>
</evidence>
<comment type="pathway">
    <text evidence="9">Protein modification; lipoprotein biosynthesis (signal peptide cleavage).</text>
</comment>
<keyword evidence="8 9" id="KW-0472">Membrane</keyword>
<comment type="catalytic activity">
    <reaction evidence="9">
        <text>Release of signal peptides from bacterial membrane prolipoproteins. Hydrolyzes -Xaa-Yaa-Zaa-|-(S,diacylglyceryl)Cys-, in which Xaa is hydrophobic (preferably Leu), and Yaa (Ala or Ser) and Zaa (Gly or Ala) have small, neutral side chains.</text>
        <dbReference type="EC" id="3.4.23.36"/>
    </reaction>
</comment>
<evidence type="ECO:0000256" key="3">
    <source>
        <dbReference type="ARBA" id="ARBA00022670"/>
    </source>
</evidence>
<evidence type="ECO:0000256" key="7">
    <source>
        <dbReference type="ARBA" id="ARBA00022989"/>
    </source>
</evidence>
<name>A0A1H7IN44_9FIRM</name>
<dbReference type="HAMAP" id="MF_00161">
    <property type="entry name" value="LspA"/>
    <property type="match status" value="1"/>
</dbReference>
<keyword evidence="7 9" id="KW-1133">Transmembrane helix</keyword>